<organism evidence="2 3">
    <name type="scientific">Terrabacter lapilli</name>
    <dbReference type="NCBI Taxonomy" id="436231"/>
    <lineage>
        <taxon>Bacteria</taxon>
        <taxon>Bacillati</taxon>
        <taxon>Actinomycetota</taxon>
        <taxon>Actinomycetes</taxon>
        <taxon>Micrococcales</taxon>
        <taxon>Intrasporangiaceae</taxon>
        <taxon>Terrabacter</taxon>
    </lineage>
</organism>
<evidence type="ECO:0000313" key="3">
    <source>
        <dbReference type="Proteomes" id="UP001500013"/>
    </source>
</evidence>
<keyword evidence="1" id="KW-0812">Transmembrane</keyword>
<feature type="transmembrane region" description="Helical" evidence="1">
    <location>
        <begin position="185"/>
        <end position="209"/>
    </location>
</feature>
<dbReference type="EMBL" id="BAAAPU010000007">
    <property type="protein sequence ID" value="GAA1983358.1"/>
    <property type="molecule type" value="Genomic_DNA"/>
</dbReference>
<feature type="transmembrane region" description="Helical" evidence="1">
    <location>
        <begin position="126"/>
        <end position="146"/>
    </location>
</feature>
<keyword evidence="1" id="KW-1133">Transmembrane helix</keyword>
<name>A0ABN2SB73_9MICO</name>
<dbReference type="Proteomes" id="UP001500013">
    <property type="component" value="Unassembled WGS sequence"/>
</dbReference>
<reference evidence="2 3" key="1">
    <citation type="journal article" date="2019" name="Int. J. Syst. Evol. Microbiol.">
        <title>The Global Catalogue of Microorganisms (GCM) 10K type strain sequencing project: providing services to taxonomists for standard genome sequencing and annotation.</title>
        <authorList>
            <consortium name="The Broad Institute Genomics Platform"/>
            <consortium name="The Broad Institute Genome Sequencing Center for Infectious Disease"/>
            <person name="Wu L."/>
            <person name="Ma J."/>
        </authorList>
    </citation>
    <scope>NUCLEOTIDE SEQUENCE [LARGE SCALE GENOMIC DNA]</scope>
    <source>
        <strain evidence="2 3">JCM 15628</strain>
    </source>
</reference>
<feature type="transmembrane region" description="Helical" evidence="1">
    <location>
        <begin position="158"/>
        <end position="179"/>
    </location>
</feature>
<gene>
    <name evidence="2" type="ORF">GCM10009817_25950</name>
</gene>
<evidence type="ECO:0008006" key="4">
    <source>
        <dbReference type="Google" id="ProtNLM"/>
    </source>
</evidence>
<sequence>MQMGWIEEYIVATGRSPALSLLLGFLGTYAVTRWVTVRIRRRTTTGEGASGPIKDVHIGGVHVHHQVWGILLVLLTGLLEFRFRPASPWVEVLALLFGAGAALALDEFALWLHLEDVYWSDEGRKSIDAVLVASVFGVVLLSNANLVGLGEDTLQRGYPFVLAVIAVHIGYCIVCLLKGKLVTGLLGLVVPVLGLVGAVRLGHPASFWARRFYAERKMTRASSRYDRMVARRERLRDTFSGGRGLFTSGG</sequence>
<feature type="transmembrane region" description="Helical" evidence="1">
    <location>
        <begin position="92"/>
        <end position="114"/>
    </location>
</feature>
<accession>A0ABN2SB73</accession>
<keyword evidence="1" id="KW-0472">Membrane</keyword>
<proteinExistence type="predicted"/>
<keyword evidence="3" id="KW-1185">Reference proteome</keyword>
<protein>
    <recommendedName>
        <fullName evidence="4">Integral membrane protein</fullName>
    </recommendedName>
</protein>
<feature type="transmembrane region" description="Helical" evidence="1">
    <location>
        <begin position="12"/>
        <end position="32"/>
    </location>
</feature>
<comment type="caution">
    <text evidence="2">The sequence shown here is derived from an EMBL/GenBank/DDBJ whole genome shotgun (WGS) entry which is preliminary data.</text>
</comment>
<evidence type="ECO:0000256" key="1">
    <source>
        <dbReference type="SAM" id="Phobius"/>
    </source>
</evidence>
<evidence type="ECO:0000313" key="2">
    <source>
        <dbReference type="EMBL" id="GAA1983358.1"/>
    </source>
</evidence>